<reference evidence="2 3" key="1">
    <citation type="submission" date="2018-03" db="EMBL/GenBank/DDBJ databases">
        <title>Adhaeribacter sp. HMF7605 Genome sequencing and assembly.</title>
        <authorList>
            <person name="Kang H."/>
            <person name="Kang J."/>
            <person name="Cha I."/>
            <person name="Kim H."/>
            <person name="Joh K."/>
        </authorList>
    </citation>
    <scope>NUCLEOTIDE SEQUENCE [LARGE SCALE GENOMIC DNA]</scope>
    <source>
        <strain evidence="2 3">HMF7605</strain>
    </source>
</reference>
<dbReference type="EMBL" id="PYFT01000001">
    <property type="protein sequence ID" value="PSR53832.1"/>
    <property type="molecule type" value="Genomic_DNA"/>
</dbReference>
<evidence type="ECO:0000313" key="2">
    <source>
        <dbReference type="EMBL" id="PSR53832.1"/>
    </source>
</evidence>
<keyword evidence="3" id="KW-1185">Reference proteome</keyword>
<dbReference type="AlphaFoldDB" id="A0A2T2YEA2"/>
<comment type="caution">
    <text evidence="2">The sequence shown here is derived from an EMBL/GenBank/DDBJ whole genome shotgun (WGS) entry which is preliminary data.</text>
</comment>
<keyword evidence="1" id="KW-0812">Transmembrane</keyword>
<protein>
    <submittedName>
        <fullName evidence="2">Uncharacterized protein</fullName>
    </submittedName>
</protein>
<evidence type="ECO:0000256" key="1">
    <source>
        <dbReference type="SAM" id="Phobius"/>
    </source>
</evidence>
<keyword evidence="1" id="KW-1133">Transmembrane helix</keyword>
<sequence>MFILLFLLALQGANGHEMRLKEREITLISGLLLTLLLIQFYPAIKNATRKKQLKIVLICLLLLAITFLIKILREFARVDYEVIIVEGLVLGILILLILAGLILIYGLIKLYT</sequence>
<feature type="transmembrane region" description="Helical" evidence="1">
    <location>
        <begin position="25"/>
        <end position="43"/>
    </location>
</feature>
<feature type="transmembrane region" description="Helical" evidence="1">
    <location>
        <begin position="84"/>
        <end position="108"/>
    </location>
</feature>
<evidence type="ECO:0000313" key="3">
    <source>
        <dbReference type="Proteomes" id="UP000240357"/>
    </source>
</evidence>
<feature type="transmembrane region" description="Helical" evidence="1">
    <location>
        <begin position="55"/>
        <end position="72"/>
    </location>
</feature>
<gene>
    <name evidence="2" type="ORF">AHMF7605_10025</name>
</gene>
<dbReference type="Proteomes" id="UP000240357">
    <property type="component" value="Unassembled WGS sequence"/>
</dbReference>
<organism evidence="2 3">
    <name type="scientific">Adhaeribacter arboris</name>
    <dbReference type="NCBI Taxonomy" id="2072846"/>
    <lineage>
        <taxon>Bacteria</taxon>
        <taxon>Pseudomonadati</taxon>
        <taxon>Bacteroidota</taxon>
        <taxon>Cytophagia</taxon>
        <taxon>Cytophagales</taxon>
        <taxon>Hymenobacteraceae</taxon>
        <taxon>Adhaeribacter</taxon>
    </lineage>
</organism>
<name>A0A2T2YEA2_9BACT</name>
<accession>A0A2T2YEA2</accession>
<proteinExistence type="predicted"/>
<keyword evidence="1" id="KW-0472">Membrane</keyword>